<dbReference type="InterPro" id="IPR029062">
    <property type="entry name" value="Class_I_gatase-like"/>
</dbReference>
<dbReference type="GO" id="GO:0043565">
    <property type="term" value="F:sequence-specific DNA binding"/>
    <property type="evidence" value="ECO:0007669"/>
    <property type="project" value="InterPro"/>
</dbReference>
<feature type="domain" description="HTH araC/xylS-type" evidence="3">
    <location>
        <begin position="202"/>
        <end position="295"/>
    </location>
</feature>
<organism evidence="4 5">
    <name type="scientific">Dinghuibacter silviterrae</name>
    <dbReference type="NCBI Taxonomy" id="1539049"/>
    <lineage>
        <taxon>Bacteria</taxon>
        <taxon>Pseudomonadati</taxon>
        <taxon>Bacteroidota</taxon>
        <taxon>Chitinophagia</taxon>
        <taxon>Chitinophagales</taxon>
        <taxon>Chitinophagaceae</taxon>
        <taxon>Dinghuibacter</taxon>
    </lineage>
</organism>
<dbReference type="PROSITE" id="PS01124">
    <property type="entry name" value="HTH_ARAC_FAMILY_2"/>
    <property type="match status" value="1"/>
</dbReference>
<evidence type="ECO:0000313" key="5">
    <source>
        <dbReference type="Proteomes" id="UP000294498"/>
    </source>
</evidence>
<keyword evidence="2" id="KW-0804">Transcription</keyword>
<reference evidence="4 5" key="1">
    <citation type="submission" date="2019-03" db="EMBL/GenBank/DDBJ databases">
        <title>Genomic Encyclopedia of Type Strains, Phase IV (KMG-IV): sequencing the most valuable type-strain genomes for metagenomic binning, comparative biology and taxonomic classification.</title>
        <authorList>
            <person name="Goeker M."/>
        </authorList>
    </citation>
    <scope>NUCLEOTIDE SEQUENCE [LARGE SCALE GENOMIC DNA]</scope>
    <source>
        <strain evidence="4 5">DSM 100059</strain>
    </source>
</reference>
<evidence type="ECO:0000256" key="1">
    <source>
        <dbReference type="ARBA" id="ARBA00023015"/>
    </source>
</evidence>
<protein>
    <submittedName>
        <fullName evidence="4">AraC family transcriptional regulator with amidase-like domain</fullName>
    </submittedName>
</protein>
<dbReference type="Pfam" id="PF12833">
    <property type="entry name" value="HTH_18"/>
    <property type="match status" value="1"/>
</dbReference>
<dbReference type="InterPro" id="IPR002818">
    <property type="entry name" value="DJ-1/PfpI"/>
</dbReference>
<dbReference type="SUPFAM" id="SSF52317">
    <property type="entry name" value="Class I glutamine amidotransferase-like"/>
    <property type="match status" value="1"/>
</dbReference>
<dbReference type="CDD" id="cd03137">
    <property type="entry name" value="GATase1_AraC_1"/>
    <property type="match status" value="1"/>
</dbReference>
<dbReference type="Gene3D" id="3.40.50.880">
    <property type="match status" value="1"/>
</dbReference>
<dbReference type="Proteomes" id="UP000294498">
    <property type="component" value="Unassembled WGS sequence"/>
</dbReference>
<proteinExistence type="predicted"/>
<name>A0A4R8DP74_9BACT</name>
<dbReference type="InterPro" id="IPR052158">
    <property type="entry name" value="INH-QAR"/>
</dbReference>
<dbReference type="SUPFAM" id="SSF46689">
    <property type="entry name" value="Homeodomain-like"/>
    <property type="match status" value="1"/>
</dbReference>
<dbReference type="PANTHER" id="PTHR43130:SF3">
    <property type="entry name" value="HTH-TYPE TRANSCRIPTIONAL REGULATOR RV1931C"/>
    <property type="match status" value="1"/>
</dbReference>
<dbReference type="Pfam" id="PF01965">
    <property type="entry name" value="DJ-1_PfpI"/>
    <property type="match status" value="1"/>
</dbReference>
<dbReference type="EMBL" id="SODV01000001">
    <property type="protein sequence ID" value="TDW99909.1"/>
    <property type="molecule type" value="Genomic_DNA"/>
</dbReference>
<evidence type="ECO:0000313" key="4">
    <source>
        <dbReference type="EMBL" id="TDW99909.1"/>
    </source>
</evidence>
<gene>
    <name evidence="4" type="ORF">EDB95_0925</name>
</gene>
<keyword evidence="5" id="KW-1185">Reference proteome</keyword>
<dbReference type="InterPro" id="IPR018060">
    <property type="entry name" value="HTH_AraC"/>
</dbReference>
<comment type="caution">
    <text evidence="4">The sequence shown here is derived from an EMBL/GenBank/DDBJ whole genome shotgun (WGS) entry which is preliminary data.</text>
</comment>
<evidence type="ECO:0000259" key="3">
    <source>
        <dbReference type="PROSITE" id="PS01124"/>
    </source>
</evidence>
<dbReference type="InterPro" id="IPR009057">
    <property type="entry name" value="Homeodomain-like_sf"/>
</dbReference>
<dbReference type="SMART" id="SM00342">
    <property type="entry name" value="HTH_ARAC"/>
    <property type="match status" value="1"/>
</dbReference>
<sequence length="295" mass="33152">MTGPAHIFYESACYGGPVRSLFSTMFLDQVEVVSSSSLAFGQLTPYNRLDLEKGDLIFIPGLEGSLLLTEAFLESAKPFLAWLREQHARGVLVCSVCTGAFLLAESGLLDGLSCTTHWKYAERFTRRYPGIRLLANRLFVREEGIFTSAGVASGIDLALHLVQQLWGPYFAAQIAKEVVVYFRRAPDDPQFSVFIQYRNHIDNRIHLIQDRLAQSLDQKLTVEDLADVVSMSPRNLTRLFKKTTQITIGDYLEKLRVERAEQLISDGQTMQAAALHCGLKSTNQLRSLLRRHRGA</sequence>
<dbReference type="Gene3D" id="1.10.10.60">
    <property type="entry name" value="Homeodomain-like"/>
    <property type="match status" value="1"/>
</dbReference>
<dbReference type="AlphaFoldDB" id="A0A4R8DP74"/>
<keyword evidence="1" id="KW-0805">Transcription regulation</keyword>
<accession>A0A4R8DP74</accession>
<dbReference type="GO" id="GO:0003700">
    <property type="term" value="F:DNA-binding transcription factor activity"/>
    <property type="evidence" value="ECO:0007669"/>
    <property type="project" value="InterPro"/>
</dbReference>
<dbReference type="PANTHER" id="PTHR43130">
    <property type="entry name" value="ARAC-FAMILY TRANSCRIPTIONAL REGULATOR"/>
    <property type="match status" value="1"/>
</dbReference>
<dbReference type="OrthoDB" id="9803764at2"/>
<evidence type="ECO:0000256" key="2">
    <source>
        <dbReference type="ARBA" id="ARBA00023163"/>
    </source>
</evidence>